<dbReference type="PANTHER" id="PTHR42684:SF17">
    <property type="entry name" value="ADENOSYLMETHIONINE-8-AMINO-7-OXONONANOATE AMINOTRANSFERASE"/>
    <property type="match status" value="1"/>
</dbReference>
<dbReference type="EC" id="2.6.1.62" evidence="13"/>
<evidence type="ECO:0000256" key="3">
    <source>
        <dbReference type="ARBA" id="ARBA00005063"/>
    </source>
</evidence>
<dbReference type="PANTHER" id="PTHR42684">
    <property type="entry name" value="ADENOSYLMETHIONINE-8-AMINO-7-OXONONANOATE AMINOTRANSFERASE"/>
    <property type="match status" value="1"/>
</dbReference>
<keyword evidence="10 13" id="KW-0663">Pyridoxal phosphate</keyword>
<proteinExistence type="inferred from homology"/>
<evidence type="ECO:0000256" key="8">
    <source>
        <dbReference type="ARBA" id="ARBA00022691"/>
    </source>
</evidence>
<dbReference type="CDD" id="cd00610">
    <property type="entry name" value="OAT_like"/>
    <property type="match status" value="1"/>
</dbReference>
<feature type="binding site" evidence="13">
    <location>
        <position position="291"/>
    </location>
    <ligand>
        <name>substrate</name>
    </ligand>
</feature>
<feature type="binding site" evidence="13">
    <location>
        <position position="421"/>
    </location>
    <ligand>
        <name>substrate</name>
    </ligand>
</feature>
<comment type="subcellular location">
    <subcellularLocation>
        <location evidence="2 13">Cytoplasm</location>
    </subcellularLocation>
</comment>
<evidence type="ECO:0000256" key="7">
    <source>
        <dbReference type="ARBA" id="ARBA00022679"/>
    </source>
</evidence>
<dbReference type="SUPFAM" id="SSF53383">
    <property type="entry name" value="PLP-dependent transferases"/>
    <property type="match status" value="1"/>
</dbReference>
<dbReference type="GO" id="GO:0030170">
    <property type="term" value="F:pyridoxal phosphate binding"/>
    <property type="evidence" value="ECO:0007669"/>
    <property type="project" value="UniProtKB-UniRule"/>
</dbReference>
<comment type="caution">
    <text evidence="14">The sequence shown here is derived from an EMBL/GenBank/DDBJ whole genome shotgun (WGS) entry which is preliminary data.</text>
</comment>
<dbReference type="GO" id="GO:0005737">
    <property type="term" value="C:cytoplasm"/>
    <property type="evidence" value="ECO:0007669"/>
    <property type="project" value="UniProtKB-SubCell"/>
</dbReference>
<evidence type="ECO:0000256" key="1">
    <source>
        <dbReference type="ARBA" id="ARBA00001933"/>
    </source>
</evidence>
<dbReference type="EMBL" id="BLVO01000016">
    <property type="protein sequence ID" value="GFM35018.1"/>
    <property type="molecule type" value="Genomic_DNA"/>
</dbReference>
<keyword evidence="6 13" id="KW-0032">Aminotransferase</keyword>
<feature type="binding site" evidence="13">
    <location>
        <position position="326"/>
    </location>
    <ligand>
        <name>substrate</name>
    </ligand>
</feature>
<gene>
    <name evidence="13 14" type="primary">bioA</name>
    <name evidence="14" type="ORF">DSM101010T_33830</name>
</gene>
<keyword evidence="15" id="KW-1185">Reference proteome</keyword>
<evidence type="ECO:0000256" key="9">
    <source>
        <dbReference type="ARBA" id="ARBA00022756"/>
    </source>
</evidence>
<dbReference type="NCBIfam" id="TIGR00508">
    <property type="entry name" value="bioA"/>
    <property type="match status" value="1"/>
</dbReference>
<evidence type="ECO:0000256" key="13">
    <source>
        <dbReference type="HAMAP-Rule" id="MF_00834"/>
    </source>
</evidence>
<dbReference type="PIRSF" id="PIRSF000521">
    <property type="entry name" value="Transaminase_4ab_Lys_Orn"/>
    <property type="match status" value="1"/>
</dbReference>
<comment type="pathway">
    <text evidence="3 13">Cofactor biosynthesis; biotin biosynthesis; 7,8-diaminononanoate from 8-amino-7-oxononanoate (SAM route): step 1/1.</text>
</comment>
<evidence type="ECO:0000256" key="5">
    <source>
        <dbReference type="ARBA" id="ARBA00022490"/>
    </source>
</evidence>
<comment type="caution">
    <text evidence="13">Lacks conserved residue(s) required for the propagation of feature annotation.</text>
</comment>
<feature type="binding site" evidence="13">
    <location>
        <position position="262"/>
    </location>
    <ligand>
        <name>pyridoxal 5'-phosphate</name>
        <dbReference type="ChEBI" id="CHEBI:597326"/>
    </ligand>
</feature>
<keyword evidence="5 13" id="KW-0963">Cytoplasm</keyword>
<evidence type="ECO:0000256" key="2">
    <source>
        <dbReference type="ARBA" id="ARBA00004496"/>
    </source>
</evidence>
<dbReference type="Gene3D" id="3.40.640.10">
    <property type="entry name" value="Type I PLP-dependent aspartate aminotransferase-like (Major domain)"/>
    <property type="match status" value="1"/>
</dbReference>
<accession>A0A7J0BN15</accession>
<feature type="binding site" evidence="13">
    <location>
        <begin position="119"/>
        <end position="120"/>
    </location>
    <ligand>
        <name>pyridoxal 5'-phosphate</name>
        <dbReference type="ChEBI" id="CHEBI:597326"/>
    </ligand>
</feature>
<name>A0A7J0BN15_9BACT</name>
<keyword evidence="8 13" id="KW-0949">S-adenosyl-L-methionine</keyword>
<dbReference type="AlphaFoldDB" id="A0A7J0BN15"/>
<protein>
    <recommendedName>
        <fullName evidence="13">Adenosylmethionine-8-amino-7-oxononanoate aminotransferase</fullName>
        <ecNumber evidence="13">2.6.1.62</ecNumber>
    </recommendedName>
    <alternativeName>
        <fullName evidence="13">7,8-diamino-pelargonic acid aminotransferase</fullName>
        <shortName evidence="13">DAPA AT</shortName>
        <shortName evidence="13">DAPA aminotransferase</shortName>
    </alternativeName>
    <alternativeName>
        <fullName evidence="13">7,8-diaminononanoate synthase</fullName>
        <shortName evidence="13">DANS</shortName>
    </alternativeName>
    <alternativeName>
        <fullName evidence="13">Diaminopelargonic acid synthase</fullName>
    </alternativeName>
</protein>
<dbReference type="GO" id="GO:0009102">
    <property type="term" value="P:biotin biosynthetic process"/>
    <property type="evidence" value="ECO:0007669"/>
    <property type="project" value="UniProtKB-UniRule"/>
</dbReference>
<evidence type="ECO:0000313" key="14">
    <source>
        <dbReference type="EMBL" id="GFM35018.1"/>
    </source>
</evidence>
<dbReference type="InterPro" id="IPR015424">
    <property type="entry name" value="PyrdxlP-dep_Trfase"/>
</dbReference>
<evidence type="ECO:0000256" key="4">
    <source>
        <dbReference type="ARBA" id="ARBA00011738"/>
    </source>
</evidence>
<feature type="binding site" evidence="13">
    <location>
        <begin position="327"/>
        <end position="328"/>
    </location>
    <ligand>
        <name>pyridoxal 5'-phosphate</name>
        <dbReference type="ChEBI" id="CHEBI:597326"/>
    </ligand>
</feature>
<dbReference type="GO" id="GO:0004015">
    <property type="term" value="F:adenosylmethionine-8-amino-7-oxononanoate transaminase activity"/>
    <property type="evidence" value="ECO:0007669"/>
    <property type="project" value="UniProtKB-UniRule"/>
</dbReference>
<dbReference type="UniPathway" id="UPA00078">
    <property type="reaction ID" value="UER00160"/>
</dbReference>
<dbReference type="HAMAP" id="MF_00834">
    <property type="entry name" value="BioA"/>
    <property type="match status" value="1"/>
</dbReference>
<comment type="function">
    <text evidence="13">Catalyzes the transfer of the alpha-amino group from S-adenosyl-L-methionine (SAM) to 7-keto-8-aminopelargonic acid (KAPA) to form 7,8-diaminopelargonic acid (DAPA). It is the only aminotransferase known to utilize SAM as an amino donor.</text>
</comment>
<dbReference type="Pfam" id="PF00202">
    <property type="entry name" value="Aminotran_3"/>
    <property type="match status" value="1"/>
</dbReference>
<feature type="modified residue" description="N6-(pyridoxal phosphate)lysine" evidence="13">
    <location>
        <position position="291"/>
    </location>
</feature>
<dbReference type="FunFam" id="3.40.640.10:FF:000078">
    <property type="entry name" value="Adenosylmethionine-8-amino-7-oxononanoate aminotransferase"/>
    <property type="match status" value="1"/>
</dbReference>
<evidence type="ECO:0000256" key="12">
    <source>
        <dbReference type="ARBA" id="ARBA00060970"/>
    </source>
</evidence>
<evidence type="ECO:0000256" key="6">
    <source>
        <dbReference type="ARBA" id="ARBA00022576"/>
    </source>
</evidence>
<evidence type="ECO:0000256" key="11">
    <source>
        <dbReference type="ARBA" id="ARBA00048449"/>
    </source>
</evidence>
<comment type="cofactor">
    <cofactor evidence="1 13">
        <name>pyridoxal 5'-phosphate</name>
        <dbReference type="ChEBI" id="CHEBI:597326"/>
    </cofactor>
</comment>
<comment type="catalytic activity">
    <reaction evidence="11 13">
        <text>(8S)-8-amino-7-oxononanoate + S-adenosyl-L-methionine = S-adenosyl-4-methylsulfanyl-2-oxobutanoate + (7R,8S)-7,8-diammoniononanoate</text>
        <dbReference type="Rhea" id="RHEA:16861"/>
        <dbReference type="ChEBI" id="CHEBI:16490"/>
        <dbReference type="ChEBI" id="CHEBI:59789"/>
        <dbReference type="ChEBI" id="CHEBI:149468"/>
        <dbReference type="ChEBI" id="CHEBI:149469"/>
        <dbReference type="EC" id="2.6.1.62"/>
    </reaction>
</comment>
<dbReference type="Proteomes" id="UP000503840">
    <property type="component" value="Unassembled WGS sequence"/>
</dbReference>
<reference evidence="14 15" key="1">
    <citation type="submission" date="2020-05" db="EMBL/GenBank/DDBJ databases">
        <title>Draft genome sequence of Desulfovibrio sp. strain HN2T.</title>
        <authorList>
            <person name="Ueno A."/>
            <person name="Tamazawa S."/>
            <person name="Tamamura S."/>
            <person name="Murakami T."/>
            <person name="Kiyama T."/>
            <person name="Inomata H."/>
            <person name="Amano Y."/>
            <person name="Miyakawa K."/>
            <person name="Tamaki H."/>
            <person name="Naganuma T."/>
            <person name="Kaneko K."/>
        </authorList>
    </citation>
    <scope>NUCLEOTIDE SEQUENCE [LARGE SCALE GENOMIC DNA]</scope>
    <source>
        <strain evidence="14 15">HN2</strain>
    </source>
</reference>
<comment type="subunit">
    <text evidence="4 13">Homodimer.</text>
</comment>
<evidence type="ECO:0000313" key="15">
    <source>
        <dbReference type="Proteomes" id="UP000503840"/>
    </source>
</evidence>
<dbReference type="Gene3D" id="3.90.1150.10">
    <property type="entry name" value="Aspartate Aminotransferase, domain 1"/>
    <property type="match status" value="1"/>
</dbReference>
<organism evidence="14 15">
    <name type="scientific">Desulfovibrio subterraneus</name>
    <dbReference type="NCBI Taxonomy" id="2718620"/>
    <lineage>
        <taxon>Bacteria</taxon>
        <taxon>Pseudomonadati</taxon>
        <taxon>Thermodesulfobacteriota</taxon>
        <taxon>Desulfovibrionia</taxon>
        <taxon>Desulfovibrionales</taxon>
        <taxon>Desulfovibrionaceae</taxon>
        <taxon>Desulfovibrio</taxon>
    </lineage>
</organism>
<feature type="binding site" evidence="13">
    <location>
        <position position="152"/>
    </location>
    <ligand>
        <name>substrate</name>
    </ligand>
</feature>
<dbReference type="InterPro" id="IPR015422">
    <property type="entry name" value="PyrdxlP-dep_Trfase_small"/>
</dbReference>
<sequence>MPTQARTATLREQDKRHLWHPFTQQADWVQTDPLVIERGEGNWLIDTDGNRYLDGVSSLWTNVHGHRRPELDAALTEQLGKIAHSTLLGLGSVPSIELAARLTDIAPQGLTRVFYSDSGSTAVEIALKLAFQFCLQNGAPERSKFASMHNAYHGDTIGSVSVGGMDLFHATYRAMLFDSVKVESPYCYRCPFGQEPTQCDHQCDKQCFGHVADVMERHGHELAAFVIEPLVQGAAGQITHPHGYLRHVRELCDRHGVLLIADEVAVGFGKTGTMFACEQEEVSPDLLCLAKGISAGYLPLAATLTTERLYEGFLGRHEDFRTFFHGHTFTGNPLACAVAIRSLDLFASDCLLEHVRDIATHLADGLKPLAALPHVGDIRQRGIMTGIELVADRSTKAAYDVAERAGHRVCMLAREHGVIVRNLGDVIVLMPPLSVTHEEIGLLCTAVGKAIAEVTG</sequence>
<keyword evidence="7 13" id="KW-0808">Transferase</keyword>
<dbReference type="InterPro" id="IPR005815">
    <property type="entry name" value="BioA"/>
</dbReference>
<dbReference type="InterPro" id="IPR015421">
    <property type="entry name" value="PyrdxlP-dep_Trfase_major"/>
</dbReference>
<evidence type="ECO:0000256" key="10">
    <source>
        <dbReference type="ARBA" id="ARBA00022898"/>
    </source>
</evidence>
<feature type="site" description="Participates in the substrate recognition with KAPA and in a stacking interaction with the adenine ring of SAM" evidence="13">
    <location>
        <position position="22"/>
    </location>
</feature>
<comment type="similarity">
    <text evidence="12 13">Belongs to the class-III pyridoxal-phosphate-dependent aminotransferase family. BioA subfamily.</text>
</comment>
<dbReference type="InterPro" id="IPR005814">
    <property type="entry name" value="Aminotrans_3"/>
</dbReference>
<keyword evidence="9 13" id="KW-0093">Biotin biosynthesis</keyword>